<dbReference type="PRINTS" id="PR00164">
    <property type="entry name" value="ABC2TRNSPORT"/>
</dbReference>
<sequence length="250" mass="26866">MLAATYAIWLREVKREIRDRGRIIGNLFTPIIWLGIFGVGLGSSVRFSSGEMNYLTFLGPGVVAQTLLFSSIFAGVSVIYDREYGFLKEILVAPISRAEIILGKVFGGATASMIQGTVALALVLVIRGTTPDVLGVALAFGFMLLLSLGLVGIGLVGASRMERAGGFQNIMRMLVMPLYFLSGAVFPLENLPEWMKILTMVNPLTYGVDALRGSLLGTSSNPLWVNFILLSGFTVGILLLGAHLFKGSEA</sequence>
<feature type="transmembrane region" description="Helical" evidence="5">
    <location>
        <begin position="57"/>
        <end position="80"/>
    </location>
</feature>
<feature type="domain" description="ABC transmembrane type-2" evidence="6">
    <location>
        <begin position="21"/>
        <end position="248"/>
    </location>
</feature>
<reference evidence="7 8" key="1">
    <citation type="submission" date="2019-03" db="EMBL/GenBank/DDBJ databases">
        <title>Metabolic potential of uncultured bacteria and archaea associated with petroleum seepage in deep-sea sediments.</title>
        <authorList>
            <person name="Dong X."/>
            <person name="Hubert C."/>
        </authorList>
    </citation>
    <scope>NUCLEOTIDE SEQUENCE [LARGE SCALE GENOMIC DNA]</scope>
    <source>
        <strain evidence="7">E29_bin36</strain>
    </source>
</reference>
<organism evidence="7 8">
    <name type="scientific">candidate division TA06 bacterium</name>
    <dbReference type="NCBI Taxonomy" id="2250710"/>
    <lineage>
        <taxon>Bacteria</taxon>
        <taxon>Bacteria division TA06</taxon>
    </lineage>
</organism>
<dbReference type="Proteomes" id="UP000315534">
    <property type="component" value="Unassembled WGS sequence"/>
</dbReference>
<keyword evidence="2 5" id="KW-0812">Transmembrane</keyword>
<evidence type="ECO:0000256" key="4">
    <source>
        <dbReference type="ARBA" id="ARBA00023136"/>
    </source>
</evidence>
<feature type="transmembrane region" description="Helical" evidence="5">
    <location>
        <begin position="23"/>
        <end position="45"/>
    </location>
</feature>
<keyword evidence="3 5" id="KW-1133">Transmembrane helix</keyword>
<dbReference type="EMBL" id="SOIP01000314">
    <property type="protein sequence ID" value="TET80639.1"/>
    <property type="molecule type" value="Genomic_DNA"/>
</dbReference>
<feature type="transmembrane region" description="Helical" evidence="5">
    <location>
        <begin position="133"/>
        <end position="158"/>
    </location>
</feature>
<evidence type="ECO:0000313" key="7">
    <source>
        <dbReference type="EMBL" id="TET80639.1"/>
    </source>
</evidence>
<evidence type="ECO:0000256" key="2">
    <source>
        <dbReference type="ARBA" id="ARBA00022692"/>
    </source>
</evidence>
<dbReference type="AlphaFoldDB" id="A0A523XNY8"/>
<evidence type="ECO:0000256" key="5">
    <source>
        <dbReference type="RuleBase" id="RU361157"/>
    </source>
</evidence>
<dbReference type="PANTHER" id="PTHR43229">
    <property type="entry name" value="NODULATION PROTEIN J"/>
    <property type="match status" value="1"/>
</dbReference>
<feature type="transmembrane region" description="Helical" evidence="5">
    <location>
        <begin position="101"/>
        <end position="127"/>
    </location>
</feature>
<evidence type="ECO:0000313" key="8">
    <source>
        <dbReference type="Proteomes" id="UP000315534"/>
    </source>
</evidence>
<dbReference type="PIRSF" id="PIRSF006648">
    <property type="entry name" value="DrrB"/>
    <property type="match status" value="1"/>
</dbReference>
<comment type="caution">
    <text evidence="7">The sequence shown here is derived from an EMBL/GenBank/DDBJ whole genome shotgun (WGS) entry which is preliminary data.</text>
</comment>
<keyword evidence="4 5" id="KW-0472">Membrane</keyword>
<keyword evidence="5" id="KW-0813">Transport</keyword>
<dbReference type="InterPro" id="IPR005942">
    <property type="entry name" value="Daunbcin-R_ABC-transpt"/>
</dbReference>
<protein>
    <recommendedName>
        <fullName evidence="5">Transport permease protein</fullName>
    </recommendedName>
</protein>
<dbReference type="GO" id="GO:0140359">
    <property type="term" value="F:ABC-type transporter activity"/>
    <property type="evidence" value="ECO:0007669"/>
    <property type="project" value="InterPro"/>
</dbReference>
<evidence type="ECO:0000259" key="6">
    <source>
        <dbReference type="PROSITE" id="PS51012"/>
    </source>
</evidence>
<dbReference type="PROSITE" id="PS51012">
    <property type="entry name" value="ABC_TM2"/>
    <property type="match status" value="1"/>
</dbReference>
<evidence type="ECO:0000256" key="3">
    <source>
        <dbReference type="ARBA" id="ARBA00022989"/>
    </source>
</evidence>
<feature type="transmembrane region" description="Helical" evidence="5">
    <location>
        <begin position="170"/>
        <end position="188"/>
    </location>
</feature>
<accession>A0A523XNY8</accession>
<dbReference type="InterPro" id="IPR013525">
    <property type="entry name" value="ABC2_TM"/>
</dbReference>
<dbReference type="PANTHER" id="PTHR43229:SF2">
    <property type="entry name" value="NODULATION PROTEIN J"/>
    <property type="match status" value="1"/>
</dbReference>
<comment type="subcellular location">
    <subcellularLocation>
        <location evidence="5">Cell membrane</location>
        <topology evidence="5">Multi-pass membrane protein</topology>
    </subcellularLocation>
    <subcellularLocation>
        <location evidence="1">Membrane</location>
        <topology evidence="1">Multi-pass membrane protein</topology>
    </subcellularLocation>
</comment>
<comment type="similarity">
    <text evidence="5">Belongs to the ABC-2 integral membrane protein family.</text>
</comment>
<keyword evidence="5" id="KW-1003">Cell membrane</keyword>
<dbReference type="NCBIfam" id="TIGR01247">
    <property type="entry name" value="drrB"/>
    <property type="match status" value="1"/>
</dbReference>
<dbReference type="Pfam" id="PF01061">
    <property type="entry name" value="ABC2_membrane"/>
    <property type="match status" value="1"/>
</dbReference>
<dbReference type="InterPro" id="IPR000412">
    <property type="entry name" value="ABC_2_transport"/>
</dbReference>
<dbReference type="InterPro" id="IPR047817">
    <property type="entry name" value="ABC2_TM_bact-type"/>
</dbReference>
<name>A0A523XNY8_UNCT6</name>
<gene>
    <name evidence="7" type="ORF">E3J38_05245</name>
</gene>
<dbReference type="InterPro" id="IPR051784">
    <property type="entry name" value="Nod_factor_ABC_transporter"/>
</dbReference>
<proteinExistence type="inferred from homology"/>
<feature type="transmembrane region" description="Helical" evidence="5">
    <location>
        <begin position="223"/>
        <end position="245"/>
    </location>
</feature>
<evidence type="ECO:0000256" key="1">
    <source>
        <dbReference type="ARBA" id="ARBA00004141"/>
    </source>
</evidence>
<dbReference type="GO" id="GO:0043190">
    <property type="term" value="C:ATP-binding cassette (ABC) transporter complex"/>
    <property type="evidence" value="ECO:0007669"/>
    <property type="project" value="InterPro"/>
</dbReference>